<dbReference type="PANTHER" id="PTHR46620:SF1">
    <property type="entry name" value="J DOMAIN-CONTAINING PROTEIN SPF31"/>
    <property type="match status" value="1"/>
</dbReference>
<dbReference type="OrthoDB" id="342454at2759"/>
<sequence length="208" mass="24524">MTDLNEIDRILENEDAEYTKDREIERILSAFKLDAYSVLGLQPGVGTTDIQNAFRKKSLLIHPDRSKNPKAPEAFDRLKKAESELMDPKIREKLDAAFVTARNLLIQERKWTLDHPGLDTEEFQAHVREKAKSVLIEDELRKRKARQIKMAEEGREKKRLEDLAETRKRKKEYEKAWEDNRENRINSWRAFQKVGPQKKKRQKQTVLG</sequence>
<dbReference type="Proteomes" id="UP000663699">
    <property type="component" value="Chromosome 11"/>
</dbReference>
<accession>A0A899GCR7</accession>
<dbReference type="SMART" id="SM00271">
    <property type="entry name" value="DnaJ"/>
    <property type="match status" value="1"/>
</dbReference>
<name>A0A899GCR7_9ASCO</name>
<organism evidence="3 4">
    <name type="scientific">Pneumocystis wakefieldiae</name>
    <dbReference type="NCBI Taxonomy" id="38082"/>
    <lineage>
        <taxon>Eukaryota</taxon>
        <taxon>Fungi</taxon>
        <taxon>Dikarya</taxon>
        <taxon>Ascomycota</taxon>
        <taxon>Taphrinomycotina</taxon>
        <taxon>Pneumocystomycetes</taxon>
        <taxon>Pneumocystaceae</taxon>
        <taxon>Pneumocystis</taxon>
    </lineage>
</organism>
<keyword evidence="4" id="KW-1185">Reference proteome</keyword>
<evidence type="ECO:0000313" key="3">
    <source>
        <dbReference type="EMBL" id="QSL66387.1"/>
    </source>
</evidence>
<dbReference type="InterPro" id="IPR036869">
    <property type="entry name" value="J_dom_sf"/>
</dbReference>
<evidence type="ECO:0000313" key="4">
    <source>
        <dbReference type="Proteomes" id="UP000663699"/>
    </source>
</evidence>
<dbReference type="PANTHER" id="PTHR46620">
    <property type="entry name" value="J DOMAIN-CONTAINING PROTEIN SPF31"/>
    <property type="match status" value="1"/>
</dbReference>
<feature type="region of interest" description="Disordered" evidence="1">
    <location>
        <begin position="188"/>
        <end position="208"/>
    </location>
</feature>
<dbReference type="Pfam" id="PF00226">
    <property type="entry name" value="DnaJ"/>
    <property type="match status" value="1"/>
</dbReference>
<feature type="compositionally biased region" description="Basic residues" evidence="1">
    <location>
        <begin position="196"/>
        <end position="208"/>
    </location>
</feature>
<dbReference type="PRINTS" id="PR00625">
    <property type="entry name" value="JDOMAIN"/>
</dbReference>
<feature type="domain" description="J" evidence="2">
    <location>
        <begin position="34"/>
        <end position="98"/>
    </location>
</feature>
<protein>
    <recommendedName>
        <fullName evidence="2">J domain-containing protein</fullName>
    </recommendedName>
</protein>
<dbReference type="CDD" id="cd06257">
    <property type="entry name" value="DnaJ"/>
    <property type="match status" value="1"/>
</dbReference>
<dbReference type="EMBL" id="CP054542">
    <property type="protein sequence ID" value="QSL66387.1"/>
    <property type="molecule type" value="Genomic_DNA"/>
</dbReference>
<gene>
    <name evidence="3" type="ORF">MERGE_000766</name>
</gene>
<dbReference type="PROSITE" id="PS50076">
    <property type="entry name" value="DNAJ_2"/>
    <property type="match status" value="1"/>
</dbReference>
<evidence type="ECO:0000256" key="1">
    <source>
        <dbReference type="SAM" id="MobiDB-lite"/>
    </source>
</evidence>
<dbReference type="AlphaFoldDB" id="A0A899GCR7"/>
<evidence type="ECO:0000259" key="2">
    <source>
        <dbReference type="PROSITE" id="PS50076"/>
    </source>
</evidence>
<proteinExistence type="predicted"/>
<reference evidence="3" key="1">
    <citation type="submission" date="2020-06" db="EMBL/GenBank/DDBJ databases">
        <title>Genomes of multiple members of Pneumocystis genus reveal paths to human pathogen Pneumocystis jirovecii.</title>
        <authorList>
            <person name="Cisse O.H."/>
            <person name="Ma L."/>
            <person name="Dekker J."/>
            <person name="Khil P."/>
            <person name="Jo J."/>
            <person name="Brenchley J."/>
            <person name="Blair R."/>
            <person name="Pahar B."/>
            <person name="Chabe M."/>
            <person name="Van Rompay K.A."/>
            <person name="Keesler R."/>
            <person name="Sukura A."/>
            <person name="Hirsch V."/>
            <person name="Kutty G."/>
            <person name="Liu Y."/>
            <person name="Peng L."/>
            <person name="Chen J."/>
            <person name="Song J."/>
            <person name="Weissenbacher-Lang C."/>
            <person name="Xu J."/>
            <person name="Upham N.S."/>
            <person name="Stajich J.E."/>
            <person name="Cuomo C.A."/>
            <person name="Cushion M.T."/>
            <person name="Kovacs J.A."/>
        </authorList>
    </citation>
    <scope>NUCLEOTIDE SEQUENCE</scope>
    <source>
        <strain evidence="3">2A</strain>
    </source>
</reference>
<dbReference type="SUPFAM" id="SSF46565">
    <property type="entry name" value="Chaperone J-domain"/>
    <property type="match status" value="1"/>
</dbReference>
<dbReference type="Gene3D" id="1.10.287.110">
    <property type="entry name" value="DnaJ domain"/>
    <property type="match status" value="1"/>
</dbReference>
<dbReference type="InterPro" id="IPR001623">
    <property type="entry name" value="DnaJ_domain"/>
</dbReference>